<proteinExistence type="predicted"/>
<evidence type="ECO:0000313" key="2">
    <source>
        <dbReference type="Proteomes" id="UP000568380"/>
    </source>
</evidence>
<comment type="caution">
    <text evidence="1">The sequence shown here is derived from an EMBL/GenBank/DDBJ whole genome shotgun (WGS) entry which is preliminary data.</text>
</comment>
<accession>A0A7W8EM02</accession>
<dbReference type="EMBL" id="JACHIN010000020">
    <property type="protein sequence ID" value="MBB5083933.1"/>
    <property type="molecule type" value="Genomic_DNA"/>
</dbReference>
<sequence length="51" mass="5690">MRHLATAIGLTEYYLGQAVPAAPEAVPDRSDGDRLWGIARWARRLARPTSR</sequence>
<dbReference type="Proteomes" id="UP000568380">
    <property type="component" value="Unassembled WGS sequence"/>
</dbReference>
<reference evidence="1 2" key="1">
    <citation type="submission" date="2020-08" db="EMBL/GenBank/DDBJ databases">
        <title>Genomic Encyclopedia of Type Strains, Phase IV (KMG-IV): sequencing the most valuable type-strain genomes for metagenomic binning, comparative biology and taxonomic classification.</title>
        <authorList>
            <person name="Goeker M."/>
        </authorList>
    </citation>
    <scope>NUCLEOTIDE SEQUENCE [LARGE SCALE GENOMIC DNA]</scope>
    <source>
        <strain evidence="1 2">DSM 45385</strain>
    </source>
</reference>
<dbReference type="RefSeq" id="WP_184973466.1">
    <property type="nucleotide sequence ID" value="NZ_JACHIN010000020.1"/>
</dbReference>
<protein>
    <submittedName>
        <fullName evidence="1">Uncharacterized protein</fullName>
    </submittedName>
</protein>
<organism evidence="1 2">
    <name type="scientific">Nonomuraea endophytica</name>
    <dbReference type="NCBI Taxonomy" id="714136"/>
    <lineage>
        <taxon>Bacteria</taxon>
        <taxon>Bacillati</taxon>
        <taxon>Actinomycetota</taxon>
        <taxon>Actinomycetes</taxon>
        <taxon>Streptosporangiales</taxon>
        <taxon>Streptosporangiaceae</taxon>
        <taxon>Nonomuraea</taxon>
    </lineage>
</organism>
<name>A0A7W8EM02_9ACTN</name>
<gene>
    <name evidence="1" type="ORF">HNR40_009441</name>
</gene>
<keyword evidence="2" id="KW-1185">Reference proteome</keyword>
<evidence type="ECO:0000313" key="1">
    <source>
        <dbReference type="EMBL" id="MBB5083933.1"/>
    </source>
</evidence>
<dbReference type="AlphaFoldDB" id="A0A7W8EM02"/>